<dbReference type="EMBL" id="MT142999">
    <property type="protein sequence ID" value="QJA91600.1"/>
    <property type="molecule type" value="Genomic_DNA"/>
</dbReference>
<feature type="region of interest" description="Disordered" evidence="1">
    <location>
        <begin position="45"/>
        <end position="68"/>
    </location>
</feature>
<organism evidence="2">
    <name type="scientific">viral metagenome</name>
    <dbReference type="NCBI Taxonomy" id="1070528"/>
    <lineage>
        <taxon>unclassified sequences</taxon>
        <taxon>metagenomes</taxon>
        <taxon>organismal metagenomes</taxon>
    </lineage>
</organism>
<name>A0A6M3LA63_9ZZZZ</name>
<reference evidence="2" key="1">
    <citation type="submission" date="2020-03" db="EMBL/GenBank/DDBJ databases">
        <title>The deep terrestrial virosphere.</title>
        <authorList>
            <person name="Holmfeldt K."/>
            <person name="Nilsson E."/>
            <person name="Simone D."/>
            <person name="Lopez-Fernandez M."/>
            <person name="Wu X."/>
            <person name="de Brujin I."/>
            <person name="Lundin D."/>
            <person name="Andersson A."/>
            <person name="Bertilsson S."/>
            <person name="Dopson M."/>
        </authorList>
    </citation>
    <scope>NUCLEOTIDE SEQUENCE</scope>
    <source>
        <strain evidence="2">MM415B03316</strain>
    </source>
</reference>
<evidence type="ECO:0000256" key="1">
    <source>
        <dbReference type="SAM" id="MobiDB-lite"/>
    </source>
</evidence>
<evidence type="ECO:0000313" key="2">
    <source>
        <dbReference type="EMBL" id="QJA91600.1"/>
    </source>
</evidence>
<proteinExistence type="predicted"/>
<dbReference type="AlphaFoldDB" id="A0A6M3LA63"/>
<sequence length="68" mass="7553">MATQSVRDLTTKELADIQKHFPDVKKGDYAIFTRLSNAYSLYYVNEPGNSASNNPPEMPEGGIGYGKR</sequence>
<protein>
    <submittedName>
        <fullName evidence="2">Uncharacterized protein</fullName>
    </submittedName>
</protein>
<gene>
    <name evidence="2" type="ORF">MM415B03316_0005</name>
</gene>
<accession>A0A6M3LA63</accession>